<dbReference type="Pfam" id="PF00072">
    <property type="entry name" value="Response_reg"/>
    <property type="match status" value="1"/>
</dbReference>
<dbReference type="AlphaFoldDB" id="A0A941I705"/>
<protein>
    <submittedName>
        <fullName evidence="9">Two-component system response regulator</fullName>
    </submittedName>
</protein>
<dbReference type="InterPro" id="IPR011006">
    <property type="entry name" value="CheY-like_superfamily"/>
</dbReference>
<dbReference type="CDD" id="cd00077">
    <property type="entry name" value="HDc"/>
    <property type="match status" value="1"/>
</dbReference>
<evidence type="ECO:0000256" key="6">
    <source>
        <dbReference type="PROSITE-ProRule" id="PRU00169"/>
    </source>
</evidence>
<dbReference type="SMART" id="SM00448">
    <property type="entry name" value="REC"/>
    <property type="match status" value="1"/>
</dbReference>
<keyword evidence="5" id="KW-0804">Transcription</keyword>
<evidence type="ECO:0000259" key="8">
    <source>
        <dbReference type="PROSITE" id="PS51832"/>
    </source>
</evidence>
<dbReference type="Gene3D" id="3.40.50.2300">
    <property type="match status" value="1"/>
</dbReference>
<dbReference type="InterPro" id="IPR052020">
    <property type="entry name" value="Cyclic_di-GMP/3'3'-cGAMP_PDE"/>
</dbReference>
<accession>A0A941I705</accession>
<dbReference type="Proteomes" id="UP000680067">
    <property type="component" value="Unassembled WGS sequence"/>
</dbReference>
<proteinExistence type="predicted"/>
<feature type="domain" description="Response regulatory" evidence="7">
    <location>
        <begin position="8"/>
        <end position="123"/>
    </location>
</feature>
<evidence type="ECO:0000256" key="4">
    <source>
        <dbReference type="ARBA" id="ARBA00023125"/>
    </source>
</evidence>
<keyword evidence="2" id="KW-0902">Two-component regulatory system</keyword>
<dbReference type="GO" id="GO:0000160">
    <property type="term" value="P:phosphorelay signal transduction system"/>
    <property type="evidence" value="ECO:0007669"/>
    <property type="project" value="UniProtKB-KW"/>
</dbReference>
<evidence type="ECO:0000313" key="9">
    <source>
        <dbReference type="EMBL" id="MBR7781373.1"/>
    </source>
</evidence>
<keyword evidence="3" id="KW-0805">Transcription regulation</keyword>
<dbReference type="Gene3D" id="1.10.3210.10">
    <property type="entry name" value="Hypothetical protein af1432"/>
    <property type="match status" value="1"/>
</dbReference>
<comment type="caution">
    <text evidence="9">The sequence shown here is derived from an EMBL/GenBank/DDBJ whole genome shotgun (WGS) entry which is preliminary data.</text>
</comment>
<dbReference type="PROSITE" id="PS51832">
    <property type="entry name" value="HD_GYP"/>
    <property type="match status" value="1"/>
</dbReference>
<gene>
    <name evidence="9" type="ORF">KDM89_04390</name>
</gene>
<keyword evidence="4" id="KW-0238">DNA-binding</keyword>
<dbReference type="EMBL" id="JAGSPN010000002">
    <property type="protein sequence ID" value="MBR7781373.1"/>
    <property type="molecule type" value="Genomic_DNA"/>
</dbReference>
<dbReference type="InterPro" id="IPR037522">
    <property type="entry name" value="HD_GYP_dom"/>
</dbReference>
<name>A0A941I705_9BURK</name>
<dbReference type="GO" id="GO:0008081">
    <property type="term" value="F:phosphoric diester hydrolase activity"/>
    <property type="evidence" value="ECO:0007669"/>
    <property type="project" value="UniProtKB-ARBA"/>
</dbReference>
<dbReference type="Pfam" id="PF13487">
    <property type="entry name" value="HD_5"/>
    <property type="match status" value="1"/>
</dbReference>
<feature type="domain" description="HD-GYP" evidence="8">
    <location>
        <begin position="131"/>
        <end position="328"/>
    </location>
</feature>
<dbReference type="PANTHER" id="PTHR45228:SF5">
    <property type="entry name" value="CYCLIC DI-GMP PHOSPHODIESTERASE VC_1348-RELATED"/>
    <property type="match status" value="1"/>
</dbReference>
<feature type="modified residue" description="4-aspartylphosphate" evidence="6">
    <location>
        <position position="56"/>
    </location>
</feature>
<evidence type="ECO:0000256" key="1">
    <source>
        <dbReference type="ARBA" id="ARBA00022553"/>
    </source>
</evidence>
<dbReference type="PROSITE" id="PS50110">
    <property type="entry name" value="RESPONSE_REGULATORY"/>
    <property type="match status" value="1"/>
</dbReference>
<dbReference type="SMART" id="SM00471">
    <property type="entry name" value="HDc"/>
    <property type="match status" value="1"/>
</dbReference>
<dbReference type="GO" id="GO:0003677">
    <property type="term" value="F:DNA binding"/>
    <property type="evidence" value="ECO:0007669"/>
    <property type="project" value="UniProtKB-KW"/>
</dbReference>
<organism evidence="9 10">
    <name type="scientific">Undibacterium luofuense</name>
    <dbReference type="NCBI Taxonomy" id="2828733"/>
    <lineage>
        <taxon>Bacteria</taxon>
        <taxon>Pseudomonadati</taxon>
        <taxon>Pseudomonadota</taxon>
        <taxon>Betaproteobacteria</taxon>
        <taxon>Burkholderiales</taxon>
        <taxon>Oxalobacteraceae</taxon>
        <taxon>Undibacterium</taxon>
    </lineage>
</organism>
<dbReference type="PANTHER" id="PTHR45228">
    <property type="entry name" value="CYCLIC DI-GMP PHOSPHODIESTERASE TM_0186-RELATED"/>
    <property type="match status" value="1"/>
</dbReference>
<evidence type="ECO:0000256" key="5">
    <source>
        <dbReference type="ARBA" id="ARBA00023163"/>
    </source>
</evidence>
<sequence>MMEQRRASILVVDDEPANLQVLRSILQDLYQLQFAKDGEKALELAQRSRPDLILLDVMMPGMSGLEVCRSLKANPETRSIPVIFVTALAETSDEACGLEAGAVDYITKPVSPAIVCARVKTHLSLVRTEELERTRLQIIQTLGKAAEYKDNETGMHVVRMSYFARELALAAGYPEAFADMLLSAAPMHDIGKIGIPDAVLRKPGKLDAEEWAVMRTHSEIGAQILEGSQGELLQMAARIARCHHEKWNGGGYPAGLAGEAIPVEARMVAIADVFDALTSVRPYKSAWSFEDAMQLIRNESGQHFDPVLVEHFLKLEQKIKEIQKRWAD</sequence>
<dbReference type="InterPro" id="IPR003607">
    <property type="entry name" value="HD/PDEase_dom"/>
</dbReference>
<dbReference type="InterPro" id="IPR001789">
    <property type="entry name" value="Sig_transdc_resp-reg_receiver"/>
</dbReference>
<dbReference type="SUPFAM" id="SSF109604">
    <property type="entry name" value="HD-domain/PDEase-like"/>
    <property type="match status" value="1"/>
</dbReference>
<evidence type="ECO:0000256" key="2">
    <source>
        <dbReference type="ARBA" id="ARBA00023012"/>
    </source>
</evidence>
<evidence type="ECO:0000259" key="7">
    <source>
        <dbReference type="PROSITE" id="PS50110"/>
    </source>
</evidence>
<dbReference type="SUPFAM" id="SSF52172">
    <property type="entry name" value="CheY-like"/>
    <property type="match status" value="1"/>
</dbReference>
<keyword evidence="10" id="KW-1185">Reference proteome</keyword>
<dbReference type="FunFam" id="3.40.50.2300:FF:000001">
    <property type="entry name" value="DNA-binding response regulator PhoB"/>
    <property type="match status" value="1"/>
</dbReference>
<dbReference type="RefSeq" id="WP_212686736.1">
    <property type="nucleotide sequence ID" value="NZ_JAGSPN010000002.1"/>
</dbReference>
<reference evidence="9" key="1">
    <citation type="submission" date="2021-04" db="EMBL/GenBank/DDBJ databases">
        <title>novel species isolated from subtropical streams in China.</title>
        <authorList>
            <person name="Lu H."/>
        </authorList>
    </citation>
    <scope>NUCLEOTIDE SEQUENCE</scope>
    <source>
        <strain evidence="9">LFS511W</strain>
    </source>
</reference>
<keyword evidence="1 6" id="KW-0597">Phosphoprotein</keyword>
<dbReference type="CDD" id="cd19920">
    <property type="entry name" value="REC_PA4781-like"/>
    <property type="match status" value="1"/>
</dbReference>
<evidence type="ECO:0000256" key="3">
    <source>
        <dbReference type="ARBA" id="ARBA00023015"/>
    </source>
</evidence>
<evidence type="ECO:0000313" key="10">
    <source>
        <dbReference type="Proteomes" id="UP000680067"/>
    </source>
</evidence>